<name>A0A6J8A1A3_MYTCO</name>
<dbReference type="Proteomes" id="UP000507470">
    <property type="component" value="Unassembled WGS sequence"/>
</dbReference>
<dbReference type="OrthoDB" id="10398309at2759"/>
<dbReference type="AlphaFoldDB" id="A0A6J8A1A3"/>
<reference evidence="1 2" key="1">
    <citation type="submission" date="2020-06" db="EMBL/GenBank/DDBJ databases">
        <authorList>
            <person name="Li R."/>
            <person name="Bekaert M."/>
        </authorList>
    </citation>
    <scope>NUCLEOTIDE SEQUENCE [LARGE SCALE GENOMIC DNA]</scope>
    <source>
        <strain evidence="2">wild</strain>
    </source>
</reference>
<evidence type="ECO:0000313" key="1">
    <source>
        <dbReference type="EMBL" id="CAC5358493.1"/>
    </source>
</evidence>
<gene>
    <name evidence="1" type="ORF">MCOR_1719</name>
</gene>
<proteinExistence type="predicted"/>
<accession>A0A6J8A1A3</accession>
<organism evidence="1 2">
    <name type="scientific">Mytilus coruscus</name>
    <name type="common">Sea mussel</name>
    <dbReference type="NCBI Taxonomy" id="42192"/>
    <lineage>
        <taxon>Eukaryota</taxon>
        <taxon>Metazoa</taxon>
        <taxon>Spiralia</taxon>
        <taxon>Lophotrochozoa</taxon>
        <taxon>Mollusca</taxon>
        <taxon>Bivalvia</taxon>
        <taxon>Autobranchia</taxon>
        <taxon>Pteriomorphia</taxon>
        <taxon>Mytilida</taxon>
        <taxon>Mytiloidea</taxon>
        <taxon>Mytilidae</taxon>
        <taxon>Mytilinae</taxon>
        <taxon>Mytilus</taxon>
    </lineage>
</organism>
<evidence type="ECO:0000313" key="2">
    <source>
        <dbReference type="Proteomes" id="UP000507470"/>
    </source>
</evidence>
<sequence>MPYIDHITSLWDFRKLSTSDYSLCDFKDIHHFVFRKADDKVTLKFKNWPLHSEPYRELDVTDAIPNLEVPSIVEGITPKFSSIVTNMSGDLEKWMSTGRFMQEHLDWWKEYLETFSRRKERPNVPLPTNFPKFKNPKKQTPTLESNVTDVIDKHFKKCQKKSVIRLVKKRR</sequence>
<protein>
    <submittedName>
        <fullName evidence="1">Uncharacterized protein</fullName>
    </submittedName>
</protein>
<keyword evidence="2" id="KW-1185">Reference proteome</keyword>
<dbReference type="EMBL" id="CACVKT020000359">
    <property type="protein sequence ID" value="CAC5358493.1"/>
    <property type="molecule type" value="Genomic_DNA"/>
</dbReference>